<dbReference type="EMBL" id="CP101620">
    <property type="protein sequence ID" value="UTY38281.1"/>
    <property type="molecule type" value="Genomic_DNA"/>
</dbReference>
<dbReference type="Proteomes" id="UP001060112">
    <property type="component" value="Chromosome"/>
</dbReference>
<keyword evidence="4" id="KW-0411">Iron-sulfur</keyword>
<gene>
    <name evidence="6" type="ORF">NMU03_11405</name>
</gene>
<organism evidence="6 7">
    <name type="scientific">Allocoprobacillus halotolerans</name>
    <dbReference type="NCBI Taxonomy" id="2944914"/>
    <lineage>
        <taxon>Bacteria</taxon>
        <taxon>Bacillati</taxon>
        <taxon>Bacillota</taxon>
        <taxon>Erysipelotrichia</taxon>
        <taxon>Erysipelotrichales</taxon>
        <taxon>Erysipelotrichaceae</taxon>
        <taxon>Allocoprobacillus</taxon>
    </lineage>
</organism>
<evidence type="ECO:0000256" key="1">
    <source>
        <dbReference type="ARBA" id="ARBA00022485"/>
    </source>
</evidence>
<protein>
    <recommendedName>
        <fullName evidence="5">4Fe-4S domain-containing protein</fullName>
    </recommendedName>
</protein>
<proteinExistence type="predicted"/>
<evidence type="ECO:0000256" key="2">
    <source>
        <dbReference type="ARBA" id="ARBA00022723"/>
    </source>
</evidence>
<dbReference type="InterPro" id="IPR007202">
    <property type="entry name" value="4Fe-4S_dom"/>
</dbReference>
<name>A0ABY5I2C6_9FIRM</name>
<dbReference type="SUPFAM" id="SSF53920">
    <property type="entry name" value="Fe-only hydrogenase"/>
    <property type="match status" value="1"/>
</dbReference>
<dbReference type="Pfam" id="PF04060">
    <property type="entry name" value="FeS"/>
    <property type="match status" value="1"/>
</dbReference>
<reference evidence="6" key="1">
    <citation type="submission" date="2022-07" db="EMBL/GenBank/DDBJ databases">
        <title>Faecal culturing of patients with breast cancer.</title>
        <authorList>
            <person name="Teng N.M.Y."/>
            <person name="Kiu R."/>
            <person name="Evans R."/>
            <person name="Baker D.J."/>
            <person name="Zenner C."/>
            <person name="Robinson S.D."/>
            <person name="Hall L.J."/>
        </authorList>
    </citation>
    <scope>NUCLEOTIDE SEQUENCE</scope>
    <source>
        <strain evidence="6">LH1062</strain>
    </source>
</reference>
<keyword evidence="1" id="KW-0004">4Fe-4S</keyword>
<dbReference type="PROSITE" id="PS51656">
    <property type="entry name" value="4FE4S"/>
    <property type="match status" value="1"/>
</dbReference>
<accession>A0ABY5I2C6</accession>
<keyword evidence="7" id="KW-1185">Reference proteome</keyword>
<dbReference type="Gene3D" id="1.10.15.40">
    <property type="entry name" value="Electron transport complex subunit B, putative Fe-S cluster"/>
    <property type="match status" value="1"/>
</dbReference>
<sequence length="175" mass="20586">MFPHFNKRKGKEKEEMVINRDGVKSNVSDLFGDHQLSIMSVEGLSQIRMVLDLIEFDQLKHIRLIALYHCYQGCIGGYYLWNNPFEGRYHIESMLDHCEGERVPLELEEYYKKRHINEQKQTFKERMAWFQKVNAILETLPQYDCGSCGFANCRGLAMRIASGEVDDSLCRIKRR</sequence>
<evidence type="ECO:0000313" key="7">
    <source>
        <dbReference type="Proteomes" id="UP001060112"/>
    </source>
</evidence>
<keyword evidence="3" id="KW-0408">Iron</keyword>
<dbReference type="InterPro" id="IPR009016">
    <property type="entry name" value="Fe_hydrogenase"/>
</dbReference>
<evidence type="ECO:0000259" key="5">
    <source>
        <dbReference type="PROSITE" id="PS51656"/>
    </source>
</evidence>
<feature type="domain" description="4Fe-4S" evidence="5">
    <location>
        <begin position="118"/>
        <end position="175"/>
    </location>
</feature>
<evidence type="ECO:0000256" key="4">
    <source>
        <dbReference type="ARBA" id="ARBA00023014"/>
    </source>
</evidence>
<dbReference type="RefSeq" id="WP_290138521.1">
    <property type="nucleotide sequence ID" value="NZ_CP101620.1"/>
</dbReference>
<evidence type="ECO:0000256" key="3">
    <source>
        <dbReference type="ARBA" id="ARBA00023004"/>
    </source>
</evidence>
<evidence type="ECO:0000313" key="6">
    <source>
        <dbReference type="EMBL" id="UTY38281.1"/>
    </source>
</evidence>
<keyword evidence="2" id="KW-0479">Metal-binding</keyword>